<accession>A0A3M7P9X7</accession>
<organism evidence="1 2">
    <name type="scientific">Brachionus plicatilis</name>
    <name type="common">Marine rotifer</name>
    <name type="synonym">Brachionus muelleri</name>
    <dbReference type="NCBI Taxonomy" id="10195"/>
    <lineage>
        <taxon>Eukaryota</taxon>
        <taxon>Metazoa</taxon>
        <taxon>Spiralia</taxon>
        <taxon>Gnathifera</taxon>
        <taxon>Rotifera</taxon>
        <taxon>Eurotatoria</taxon>
        <taxon>Monogononta</taxon>
        <taxon>Pseudotrocha</taxon>
        <taxon>Ploima</taxon>
        <taxon>Brachionidae</taxon>
        <taxon>Brachionus</taxon>
    </lineage>
</organism>
<gene>
    <name evidence="1" type="ORF">BpHYR1_028664</name>
</gene>
<keyword evidence="2" id="KW-1185">Reference proteome</keyword>
<dbReference type="AlphaFoldDB" id="A0A3M7P9X7"/>
<comment type="caution">
    <text evidence="1">The sequence shown here is derived from an EMBL/GenBank/DDBJ whole genome shotgun (WGS) entry which is preliminary data.</text>
</comment>
<proteinExistence type="predicted"/>
<name>A0A3M7P9X7_BRAPC</name>
<evidence type="ECO:0000313" key="1">
    <source>
        <dbReference type="EMBL" id="RMZ95906.1"/>
    </source>
</evidence>
<dbReference type="EMBL" id="REGN01012322">
    <property type="protein sequence ID" value="RMZ95906.1"/>
    <property type="molecule type" value="Genomic_DNA"/>
</dbReference>
<evidence type="ECO:0000313" key="2">
    <source>
        <dbReference type="Proteomes" id="UP000276133"/>
    </source>
</evidence>
<reference evidence="1 2" key="1">
    <citation type="journal article" date="2018" name="Sci. Rep.">
        <title>Genomic signatures of local adaptation to the degree of environmental predictability in rotifers.</title>
        <authorList>
            <person name="Franch-Gras L."/>
            <person name="Hahn C."/>
            <person name="Garcia-Roger E.M."/>
            <person name="Carmona M.J."/>
            <person name="Serra M."/>
            <person name="Gomez A."/>
        </authorList>
    </citation>
    <scope>NUCLEOTIDE SEQUENCE [LARGE SCALE GENOMIC DNA]</scope>
    <source>
        <strain evidence="1">HYR1</strain>
    </source>
</reference>
<dbReference type="Proteomes" id="UP000276133">
    <property type="component" value="Unassembled WGS sequence"/>
</dbReference>
<sequence length="162" mass="19000">MSLTKQTKTDGGYFKNSVKLNLKRLDKPISHKVLFSALNVVLNQVENDAITKFNAAFNVAKIFDRDININGTIFRLEDANKVLDLRSHEFYIYDLNTMWVTPSDFENHRLETFFNAVRIDGLNIEHITEEKYKDRPKRKNGVRRVHFQKKLRTLLEAFQAPQ</sequence>
<protein>
    <submittedName>
        <fullName evidence="1">Uncharacterized protein</fullName>
    </submittedName>
</protein>